<gene>
    <name evidence="2" type="ORF">AVDCRST_MAG73-2016</name>
</gene>
<organism evidence="2">
    <name type="scientific">uncultured Thermomicrobiales bacterium</name>
    <dbReference type="NCBI Taxonomy" id="1645740"/>
    <lineage>
        <taxon>Bacteria</taxon>
        <taxon>Pseudomonadati</taxon>
        <taxon>Thermomicrobiota</taxon>
        <taxon>Thermomicrobia</taxon>
        <taxon>Thermomicrobiales</taxon>
        <taxon>environmental samples</taxon>
    </lineage>
</organism>
<dbReference type="InterPro" id="IPR054746">
    <property type="entry name" value="GLMA-like_second"/>
</dbReference>
<dbReference type="AlphaFoldDB" id="A0A6J4U9B6"/>
<dbReference type="EMBL" id="CADCWE010000129">
    <property type="protein sequence ID" value="CAA9542242.1"/>
    <property type="molecule type" value="Genomic_DNA"/>
</dbReference>
<reference evidence="2" key="1">
    <citation type="submission" date="2020-02" db="EMBL/GenBank/DDBJ databases">
        <authorList>
            <person name="Meier V. D."/>
        </authorList>
    </citation>
    <scope>NUCLEOTIDE SEQUENCE</scope>
    <source>
        <strain evidence="2">AVDCRST_MAG73</strain>
    </source>
</reference>
<accession>A0A6J4U9B6</accession>
<name>A0A6J4U9B6_9BACT</name>
<evidence type="ECO:0000313" key="2">
    <source>
        <dbReference type="EMBL" id="CAA9542242.1"/>
    </source>
</evidence>
<feature type="domain" description="GLMA-like second" evidence="1">
    <location>
        <begin position="2"/>
        <end position="46"/>
    </location>
</feature>
<evidence type="ECO:0000259" key="1">
    <source>
        <dbReference type="Pfam" id="PF22369"/>
    </source>
</evidence>
<sequence>GAVQTKIADYLSAGGKLLLVGEVPVADMEGRPCTILAERLGLASLGMRRSSTYYHLSLVAEGWAAPRAELRVGWAQALAGPEQGALLRIYGSGEACAFDLAVGAGRAIVVAADFPCDVPFFLAALDRLGAKPGLAHGCPDHGIVLTSSAVPGGGRFVHLMNLDGYAKPVRLTEGGRELLPERVINLAAKDAIMLPFDIPAGPATVRWSTAEIVATTQHDLTVRLTQDADAIALVSPYPVLADDEYAVEHVEDDERREQLQIVTAGRPALHREGADLLAIRFGSAMLPMPSASRGNGGRLQ</sequence>
<protein>
    <recommendedName>
        <fullName evidence="1">GLMA-like second domain-containing protein</fullName>
    </recommendedName>
</protein>
<feature type="non-terminal residue" evidence="2">
    <location>
        <position position="1"/>
    </location>
</feature>
<proteinExistence type="predicted"/>
<dbReference type="Pfam" id="PF22369">
    <property type="entry name" value="GLMA_2nd"/>
    <property type="match status" value="1"/>
</dbReference>